<feature type="domain" description="Protein kinase" evidence="7">
    <location>
        <begin position="80"/>
        <end position="372"/>
    </location>
</feature>
<dbReference type="GO" id="GO:0005634">
    <property type="term" value="C:nucleus"/>
    <property type="evidence" value="ECO:0007669"/>
    <property type="project" value="TreeGrafter"/>
</dbReference>
<evidence type="ECO:0000256" key="2">
    <source>
        <dbReference type="ARBA" id="ARBA00022741"/>
    </source>
</evidence>
<dbReference type="GO" id="GO:0000082">
    <property type="term" value="P:G1/S transition of mitotic cell cycle"/>
    <property type="evidence" value="ECO:0007669"/>
    <property type="project" value="TreeGrafter"/>
</dbReference>
<dbReference type="Pfam" id="PF00069">
    <property type="entry name" value="Pkinase"/>
    <property type="match status" value="1"/>
</dbReference>
<dbReference type="PANTHER" id="PTHR24056:SF576">
    <property type="entry name" value="SERINE_THREONINE-PROTEIN KINASE CSK1"/>
    <property type="match status" value="1"/>
</dbReference>
<dbReference type="PANTHER" id="PTHR24056">
    <property type="entry name" value="CELL DIVISION PROTEIN KINASE"/>
    <property type="match status" value="1"/>
</dbReference>
<keyword evidence="3" id="KW-0067">ATP-binding</keyword>
<organism evidence="8 9">
    <name type="scientific">Thielaviopsis punctulata</name>
    <dbReference type="NCBI Taxonomy" id="72032"/>
    <lineage>
        <taxon>Eukaryota</taxon>
        <taxon>Fungi</taxon>
        <taxon>Dikarya</taxon>
        <taxon>Ascomycota</taxon>
        <taxon>Pezizomycotina</taxon>
        <taxon>Sordariomycetes</taxon>
        <taxon>Hypocreomycetidae</taxon>
        <taxon>Microascales</taxon>
        <taxon>Ceratocystidaceae</taxon>
        <taxon>Thielaviopsis</taxon>
    </lineage>
</organism>
<evidence type="ECO:0000256" key="5">
    <source>
        <dbReference type="ARBA" id="ARBA00048367"/>
    </source>
</evidence>
<evidence type="ECO:0000313" key="9">
    <source>
        <dbReference type="Proteomes" id="UP000033483"/>
    </source>
</evidence>
<accession>A0A0F4ZJM6</accession>
<dbReference type="EC" id="2.7.11.22" evidence="1"/>
<dbReference type="GO" id="GO:0010468">
    <property type="term" value="P:regulation of gene expression"/>
    <property type="evidence" value="ECO:0007669"/>
    <property type="project" value="TreeGrafter"/>
</dbReference>
<gene>
    <name evidence="8" type="ORF">TD95_004566</name>
</gene>
<evidence type="ECO:0000256" key="3">
    <source>
        <dbReference type="ARBA" id="ARBA00022840"/>
    </source>
</evidence>
<dbReference type="GO" id="GO:0000307">
    <property type="term" value="C:cyclin-dependent protein kinase holoenzyme complex"/>
    <property type="evidence" value="ECO:0007669"/>
    <property type="project" value="TreeGrafter"/>
</dbReference>
<comment type="caution">
    <text evidence="8">The sequence shown here is derived from an EMBL/GenBank/DDBJ whole genome shotgun (WGS) entry which is preliminary data.</text>
</comment>
<feature type="region of interest" description="Disordered" evidence="6">
    <location>
        <begin position="56"/>
        <end position="78"/>
    </location>
</feature>
<dbReference type="Proteomes" id="UP000033483">
    <property type="component" value="Unassembled WGS sequence"/>
</dbReference>
<dbReference type="GO" id="GO:0010389">
    <property type="term" value="P:regulation of G2/M transition of mitotic cell cycle"/>
    <property type="evidence" value="ECO:0007669"/>
    <property type="project" value="TreeGrafter"/>
</dbReference>
<protein>
    <recommendedName>
        <fullName evidence="1">cyclin-dependent kinase</fullName>
        <ecNumber evidence="1">2.7.11.22</ecNumber>
    </recommendedName>
</protein>
<dbReference type="OrthoDB" id="413582at2759"/>
<evidence type="ECO:0000256" key="1">
    <source>
        <dbReference type="ARBA" id="ARBA00012425"/>
    </source>
</evidence>
<dbReference type="PROSITE" id="PS50011">
    <property type="entry name" value="PROTEIN_KINASE_DOM"/>
    <property type="match status" value="1"/>
</dbReference>
<name>A0A0F4ZJM6_9PEZI</name>
<evidence type="ECO:0000259" key="7">
    <source>
        <dbReference type="PROSITE" id="PS50011"/>
    </source>
</evidence>
<dbReference type="InterPro" id="IPR011009">
    <property type="entry name" value="Kinase-like_dom_sf"/>
</dbReference>
<dbReference type="EMBL" id="LAEV01000519">
    <property type="protein sequence ID" value="KKA30083.1"/>
    <property type="molecule type" value="Genomic_DNA"/>
</dbReference>
<dbReference type="GO" id="GO:0030332">
    <property type="term" value="F:cyclin binding"/>
    <property type="evidence" value="ECO:0007669"/>
    <property type="project" value="TreeGrafter"/>
</dbReference>
<dbReference type="GO" id="GO:0007165">
    <property type="term" value="P:signal transduction"/>
    <property type="evidence" value="ECO:0007669"/>
    <property type="project" value="TreeGrafter"/>
</dbReference>
<evidence type="ECO:0000256" key="6">
    <source>
        <dbReference type="SAM" id="MobiDB-lite"/>
    </source>
</evidence>
<comment type="catalytic activity">
    <reaction evidence="5">
        <text>L-seryl-[protein] + ATP = O-phospho-L-seryl-[protein] + ADP + H(+)</text>
        <dbReference type="Rhea" id="RHEA:17989"/>
        <dbReference type="Rhea" id="RHEA-COMP:9863"/>
        <dbReference type="Rhea" id="RHEA-COMP:11604"/>
        <dbReference type="ChEBI" id="CHEBI:15378"/>
        <dbReference type="ChEBI" id="CHEBI:29999"/>
        <dbReference type="ChEBI" id="CHEBI:30616"/>
        <dbReference type="ChEBI" id="CHEBI:83421"/>
        <dbReference type="ChEBI" id="CHEBI:456216"/>
        <dbReference type="EC" id="2.7.11.22"/>
    </reaction>
</comment>
<feature type="compositionally biased region" description="Pro residues" evidence="6">
    <location>
        <begin position="59"/>
        <end position="71"/>
    </location>
</feature>
<sequence>MTTDWRDEVGALERFRNVERIAELRSLSQQEAYTLENTAFAECASKEAYDAQCQALIPSQPPSPRSPPPSSTPGIQIGSFPNCTRIGSGITSTVYRSASSALKVIDSPTLPPHNAQREIHFLRTLAPTSAHLISLLSVFRDADQHLVLEFPYMPCSLSSLLAAHTTARTGLAAPLLRSLLRDIASALQSVHAHGVIHRDVKPSSILLASPTGPAYLADFSSSWHADINADEPPAGKILDIGTGPWRAPEALFGNKAYTSALDMWALGTLVVECARSPPRSLFTSPGMNEDGNQLGLILSIFKTLGTPTRETWPEAAAFKTPPFDIYAVFEGLPADEIYAGIEPEFREIAENLVVYESSKRWTADKLLQHLALKDDKLR</sequence>
<dbReference type="AlphaFoldDB" id="A0A0F4ZJM6"/>
<keyword evidence="9" id="KW-1185">Reference proteome</keyword>
<dbReference type="GO" id="GO:0005737">
    <property type="term" value="C:cytoplasm"/>
    <property type="evidence" value="ECO:0007669"/>
    <property type="project" value="TreeGrafter"/>
</dbReference>
<comment type="catalytic activity">
    <reaction evidence="4">
        <text>L-threonyl-[protein] + ATP = O-phospho-L-threonyl-[protein] + ADP + H(+)</text>
        <dbReference type="Rhea" id="RHEA:46608"/>
        <dbReference type="Rhea" id="RHEA-COMP:11060"/>
        <dbReference type="Rhea" id="RHEA-COMP:11605"/>
        <dbReference type="ChEBI" id="CHEBI:15378"/>
        <dbReference type="ChEBI" id="CHEBI:30013"/>
        <dbReference type="ChEBI" id="CHEBI:30616"/>
        <dbReference type="ChEBI" id="CHEBI:61977"/>
        <dbReference type="ChEBI" id="CHEBI:456216"/>
        <dbReference type="EC" id="2.7.11.22"/>
    </reaction>
</comment>
<reference evidence="8 9" key="1">
    <citation type="submission" date="2015-03" db="EMBL/GenBank/DDBJ databases">
        <authorList>
            <person name="Radwan O."/>
            <person name="Al-Naeli F.A."/>
            <person name="Rendon G.A."/>
            <person name="Fields C."/>
        </authorList>
    </citation>
    <scope>NUCLEOTIDE SEQUENCE [LARGE SCALE GENOMIC DNA]</scope>
    <source>
        <strain evidence="8">CR-DP1</strain>
    </source>
</reference>
<proteinExistence type="predicted"/>
<evidence type="ECO:0000256" key="4">
    <source>
        <dbReference type="ARBA" id="ARBA00047811"/>
    </source>
</evidence>
<dbReference type="SUPFAM" id="SSF56112">
    <property type="entry name" value="Protein kinase-like (PK-like)"/>
    <property type="match status" value="1"/>
</dbReference>
<dbReference type="InterPro" id="IPR050108">
    <property type="entry name" value="CDK"/>
</dbReference>
<dbReference type="Gene3D" id="1.10.510.10">
    <property type="entry name" value="Transferase(Phosphotransferase) domain 1"/>
    <property type="match status" value="1"/>
</dbReference>
<dbReference type="GO" id="GO:0005524">
    <property type="term" value="F:ATP binding"/>
    <property type="evidence" value="ECO:0007669"/>
    <property type="project" value="UniProtKB-KW"/>
</dbReference>
<evidence type="ECO:0000313" key="8">
    <source>
        <dbReference type="EMBL" id="KKA30083.1"/>
    </source>
</evidence>
<dbReference type="SMART" id="SM00220">
    <property type="entry name" value="S_TKc"/>
    <property type="match status" value="1"/>
</dbReference>
<dbReference type="InterPro" id="IPR000719">
    <property type="entry name" value="Prot_kinase_dom"/>
</dbReference>
<dbReference type="GO" id="GO:0004693">
    <property type="term" value="F:cyclin-dependent protein serine/threonine kinase activity"/>
    <property type="evidence" value="ECO:0007669"/>
    <property type="project" value="UniProtKB-EC"/>
</dbReference>
<keyword evidence="2" id="KW-0547">Nucleotide-binding</keyword>